<reference evidence="2" key="1">
    <citation type="journal article" date="2023" name="Mol. Phylogenet. Evol.">
        <title>Genome-scale phylogeny and comparative genomics of the fungal order Sordariales.</title>
        <authorList>
            <person name="Hensen N."/>
            <person name="Bonometti L."/>
            <person name="Westerberg I."/>
            <person name="Brannstrom I.O."/>
            <person name="Guillou S."/>
            <person name="Cros-Aarteil S."/>
            <person name="Calhoun S."/>
            <person name="Haridas S."/>
            <person name="Kuo A."/>
            <person name="Mondo S."/>
            <person name="Pangilinan J."/>
            <person name="Riley R."/>
            <person name="LaButti K."/>
            <person name="Andreopoulos B."/>
            <person name="Lipzen A."/>
            <person name="Chen C."/>
            <person name="Yan M."/>
            <person name="Daum C."/>
            <person name="Ng V."/>
            <person name="Clum A."/>
            <person name="Steindorff A."/>
            <person name="Ohm R.A."/>
            <person name="Martin F."/>
            <person name="Silar P."/>
            <person name="Natvig D.O."/>
            <person name="Lalanne C."/>
            <person name="Gautier V."/>
            <person name="Ament-Velasquez S.L."/>
            <person name="Kruys A."/>
            <person name="Hutchinson M.I."/>
            <person name="Powell A.J."/>
            <person name="Barry K."/>
            <person name="Miller A.N."/>
            <person name="Grigoriev I.V."/>
            <person name="Debuchy R."/>
            <person name="Gladieux P."/>
            <person name="Hiltunen Thoren M."/>
            <person name="Johannesson H."/>
        </authorList>
    </citation>
    <scope>NUCLEOTIDE SEQUENCE</scope>
    <source>
        <strain evidence="2">SMH4131-1</strain>
    </source>
</reference>
<feature type="region of interest" description="Disordered" evidence="1">
    <location>
        <begin position="14"/>
        <end position="49"/>
    </location>
</feature>
<evidence type="ECO:0000313" key="3">
    <source>
        <dbReference type="Proteomes" id="UP001286456"/>
    </source>
</evidence>
<feature type="region of interest" description="Disordered" evidence="1">
    <location>
        <begin position="327"/>
        <end position="353"/>
    </location>
</feature>
<feature type="compositionally biased region" description="Low complexity" evidence="1">
    <location>
        <begin position="339"/>
        <end position="353"/>
    </location>
</feature>
<organism evidence="2 3">
    <name type="scientific">Cercophora scortea</name>
    <dbReference type="NCBI Taxonomy" id="314031"/>
    <lineage>
        <taxon>Eukaryota</taxon>
        <taxon>Fungi</taxon>
        <taxon>Dikarya</taxon>
        <taxon>Ascomycota</taxon>
        <taxon>Pezizomycotina</taxon>
        <taxon>Sordariomycetes</taxon>
        <taxon>Sordariomycetidae</taxon>
        <taxon>Sordariales</taxon>
        <taxon>Lasiosphaeriaceae</taxon>
        <taxon>Cercophora</taxon>
    </lineage>
</organism>
<feature type="compositionally biased region" description="Polar residues" evidence="1">
    <location>
        <begin position="31"/>
        <end position="43"/>
    </location>
</feature>
<reference evidence="2" key="2">
    <citation type="submission" date="2023-06" db="EMBL/GenBank/DDBJ databases">
        <authorList>
            <consortium name="Lawrence Berkeley National Laboratory"/>
            <person name="Haridas S."/>
            <person name="Hensen N."/>
            <person name="Bonometti L."/>
            <person name="Westerberg I."/>
            <person name="Brannstrom I.O."/>
            <person name="Guillou S."/>
            <person name="Cros-Aarteil S."/>
            <person name="Calhoun S."/>
            <person name="Kuo A."/>
            <person name="Mondo S."/>
            <person name="Pangilinan J."/>
            <person name="Riley R."/>
            <person name="Labutti K."/>
            <person name="Andreopoulos B."/>
            <person name="Lipzen A."/>
            <person name="Chen C."/>
            <person name="Yanf M."/>
            <person name="Daum C."/>
            <person name="Ng V."/>
            <person name="Clum A."/>
            <person name="Steindorff A."/>
            <person name="Ohm R."/>
            <person name="Martin F."/>
            <person name="Silar P."/>
            <person name="Natvig D."/>
            <person name="Lalanne C."/>
            <person name="Gautier V."/>
            <person name="Ament-Velasquez S.L."/>
            <person name="Kruys A."/>
            <person name="Hutchinson M.I."/>
            <person name="Powell A.J."/>
            <person name="Barry K."/>
            <person name="Miller A.N."/>
            <person name="Grigoriev I.V."/>
            <person name="Debuchy R."/>
            <person name="Gladieux P."/>
            <person name="Thoren M.H."/>
            <person name="Johannesson H."/>
        </authorList>
    </citation>
    <scope>NUCLEOTIDE SEQUENCE</scope>
    <source>
        <strain evidence="2">SMH4131-1</strain>
    </source>
</reference>
<dbReference type="EMBL" id="JAUEPO010000001">
    <property type="protein sequence ID" value="KAK3337194.1"/>
    <property type="molecule type" value="Genomic_DNA"/>
</dbReference>
<feature type="region of interest" description="Disordered" evidence="1">
    <location>
        <begin position="158"/>
        <end position="216"/>
    </location>
</feature>
<feature type="compositionally biased region" description="Polar residues" evidence="1">
    <location>
        <begin position="185"/>
        <end position="196"/>
    </location>
</feature>
<gene>
    <name evidence="2" type="ORF">B0T19DRAFT_63775</name>
</gene>
<name>A0AAE0J5C1_9PEZI</name>
<comment type="caution">
    <text evidence="2">The sequence shown here is derived from an EMBL/GenBank/DDBJ whole genome shotgun (WGS) entry which is preliminary data.</text>
</comment>
<dbReference type="AlphaFoldDB" id="A0AAE0J5C1"/>
<sequence>MAGLIPLMLSSGSRTSYISQPPPSSSRRSTIDFSQMTKPTPAQRSPKPLSLPVLPHTKADWRKTISEIKRLHIGKKYRVCSARCLEILDNLKDPSQVEPMFLIYLHFYAATSMEICALPLPSSSSFRASLFQQARSHFDRAALLIPAAEDSVVRKIRRPGSVSSSRSSTCHSPSDSISSRPWSPETPSSSPANSVCSFEDHSAKSHSPARATKRVKKVSFSLPKTLPKKQHYHIPTPIIRPDSPTLGFDDDYFQEAAAREELPDLPIRFQEVELPLHPIAEDQQLNAETFLVTRSVNRFCEGLTALRDQLARHSASLDELLTAKPAIPVTPTTPSQLPRFSSASSTTTRARSNSAVDLRALDKQARIERLRQNGWKRQRFDAKRYEELCANVMSELA</sequence>
<accession>A0AAE0J5C1</accession>
<evidence type="ECO:0000256" key="1">
    <source>
        <dbReference type="SAM" id="MobiDB-lite"/>
    </source>
</evidence>
<dbReference type="Proteomes" id="UP001286456">
    <property type="component" value="Unassembled WGS sequence"/>
</dbReference>
<proteinExistence type="predicted"/>
<protein>
    <submittedName>
        <fullName evidence="2">Uncharacterized protein</fullName>
    </submittedName>
</protein>
<feature type="compositionally biased region" description="Low complexity" evidence="1">
    <location>
        <begin position="161"/>
        <end position="183"/>
    </location>
</feature>
<evidence type="ECO:0000313" key="2">
    <source>
        <dbReference type="EMBL" id="KAK3337194.1"/>
    </source>
</evidence>
<keyword evidence="3" id="KW-1185">Reference proteome</keyword>